<protein>
    <submittedName>
        <fullName evidence="3">Type-F conjugative transfer system pilin assembly thiol-disulfide isomerase TrbB</fullName>
    </submittedName>
</protein>
<dbReference type="InterPro" id="IPR036249">
    <property type="entry name" value="Thioredoxin-like_sf"/>
</dbReference>
<accession>A0A8B3DM86</accession>
<organism evidence="3 4">
    <name type="scientific">Vibrio harveyi</name>
    <name type="common">Beneckea harveyi</name>
    <dbReference type="NCBI Taxonomy" id="669"/>
    <lineage>
        <taxon>Bacteria</taxon>
        <taxon>Pseudomonadati</taxon>
        <taxon>Pseudomonadota</taxon>
        <taxon>Gammaproteobacteria</taxon>
        <taxon>Vibrionales</taxon>
        <taxon>Vibrionaceae</taxon>
        <taxon>Vibrio</taxon>
    </lineage>
</organism>
<dbReference type="Gene3D" id="3.40.30.10">
    <property type="entry name" value="Glutaredoxin"/>
    <property type="match status" value="1"/>
</dbReference>
<dbReference type="AlphaFoldDB" id="A0A8B3DM86"/>
<keyword evidence="1" id="KW-0676">Redox-active center</keyword>
<dbReference type="NCBIfam" id="TIGR02738">
    <property type="entry name" value="TrbB"/>
    <property type="match status" value="1"/>
</dbReference>
<comment type="caution">
    <text evidence="3">The sequence shown here is derived from an EMBL/GenBank/DDBJ whole genome shotgun (WGS) entry which is preliminary data.</text>
</comment>
<feature type="chain" id="PRO_5032548928" evidence="2">
    <location>
        <begin position="21"/>
        <end position="137"/>
    </location>
</feature>
<dbReference type="InterPro" id="IPR017937">
    <property type="entry name" value="Thioredoxin_CS"/>
</dbReference>
<reference evidence="3 4" key="1">
    <citation type="submission" date="2018-08" db="EMBL/GenBank/DDBJ databases">
        <title>Vibrio harveyi strains pathogenic to white snook Centropomus viridis Lockington (1877) and potential probiotic bacteria.</title>
        <authorList>
            <person name="Soto-Rodriguez S."/>
            <person name="Gomez-Gil B."/>
            <person name="Lozano-Olvera R."/>
        </authorList>
    </citation>
    <scope>NUCLEOTIDE SEQUENCE [LARGE SCALE GENOMIC DNA]</scope>
    <source>
        <strain evidence="3 4">CAIM 1508</strain>
    </source>
</reference>
<evidence type="ECO:0000256" key="2">
    <source>
        <dbReference type="SAM" id="SignalP"/>
    </source>
</evidence>
<dbReference type="GO" id="GO:0016853">
    <property type="term" value="F:isomerase activity"/>
    <property type="evidence" value="ECO:0007669"/>
    <property type="project" value="UniProtKB-KW"/>
</dbReference>
<dbReference type="InterPro" id="IPR039555">
    <property type="entry name" value="TraF/TrbB"/>
</dbReference>
<name>A0A8B3DM86_VIBHA</name>
<evidence type="ECO:0000256" key="1">
    <source>
        <dbReference type="ARBA" id="ARBA00023284"/>
    </source>
</evidence>
<proteinExistence type="predicted"/>
<evidence type="ECO:0000313" key="3">
    <source>
        <dbReference type="EMBL" id="RIW13469.1"/>
    </source>
</evidence>
<keyword evidence="2" id="KW-0732">Signal</keyword>
<dbReference type="SUPFAM" id="SSF52833">
    <property type="entry name" value="Thioredoxin-like"/>
    <property type="match status" value="1"/>
</dbReference>
<dbReference type="InterPro" id="IPR014109">
    <property type="entry name" value="Thiol-disulphide_isomerase_rbB"/>
</dbReference>
<sequence>MPSLRTLLLSFALFVSSAHAAMQNQYALVFFFESTCPYCHKTAPKITRLSERFQLPVYAFSVDGAGIPGFEVPIPVTLEIGSTFFPNNGKAVIPATFLMNVNSRKFSRLSIGDVPESTLAQSIQNALNDPRVQEALQ</sequence>
<gene>
    <name evidence="3" type="primary">trbB</name>
    <name evidence="3" type="ORF">DS957_010915</name>
</gene>
<dbReference type="Proteomes" id="UP000253437">
    <property type="component" value="Unassembled WGS sequence"/>
</dbReference>
<dbReference type="Pfam" id="PF13728">
    <property type="entry name" value="TraF"/>
    <property type="match status" value="1"/>
</dbReference>
<evidence type="ECO:0000313" key="4">
    <source>
        <dbReference type="Proteomes" id="UP000253437"/>
    </source>
</evidence>
<dbReference type="EMBL" id="QOUW02000030">
    <property type="protein sequence ID" value="RIW13469.1"/>
    <property type="molecule type" value="Genomic_DNA"/>
</dbReference>
<feature type="signal peptide" evidence="2">
    <location>
        <begin position="1"/>
        <end position="20"/>
    </location>
</feature>
<dbReference type="RefSeq" id="WP_114092169.1">
    <property type="nucleotide sequence ID" value="NZ_OV766764.1"/>
</dbReference>
<keyword evidence="3" id="KW-0413">Isomerase</keyword>
<dbReference type="PROSITE" id="PS00194">
    <property type="entry name" value="THIOREDOXIN_1"/>
    <property type="match status" value="1"/>
</dbReference>